<evidence type="ECO:0000256" key="3">
    <source>
        <dbReference type="SAM" id="SignalP"/>
    </source>
</evidence>
<feature type="compositionally biased region" description="Low complexity" evidence="1">
    <location>
        <begin position="487"/>
        <end position="504"/>
    </location>
</feature>
<feature type="region of interest" description="Disordered" evidence="1">
    <location>
        <begin position="487"/>
        <end position="520"/>
    </location>
</feature>
<evidence type="ECO:0000256" key="2">
    <source>
        <dbReference type="SAM" id="Phobius"/>
    </source>
</evidence>
<evidence type="ECO:0000313" key="5">
    <source>
        <dbReference type="EMBL" id="TKC04603.1"/>
    </source>
</evidence>
<feature type="transmembrane region" description="Helical" evidence="2">
    <location>
        <begin position="292"/>
        <end position="311"/>
    </location>
</feature>
<dbReference type="PANTHER" id="PTHR30373:SF2">
    <property type="entry name" value="UPF0603 PROTEIN YGCG"/>
    <property type="match status" value="1"/>
</dbReference>
<sequence>MKKISLLIVFLAFSLFSVAQKFYAVDQIPNPKITGQDYFVSNPDGILSKVETINQLLVQLEQQTKIEFAVVVLRDFDESQEDFEFAKAIFDKWKIGKAGSNNGLLLLISIDRRKYRFISGSGVEGLLPDVVLKQIGENYLVPAFKEQLYDDGVTNAINEINDKLTNPQSRAEVQSLINQEKQQDFDWKFALGGSISLILIFYFVFRLVNKQAKKNNDLDKQSNSSTSSTANNKGPKTTNPKDDIKSIIKDKNGYEAVYIKGCACIFILIFISVFILIFVSGFGLFESLEVSHIPYILYVLLAIGLFFRYYAYIGNLRRKHFDDENFLEAVKEFHYKNWWLIVFSPLIIIALIIHAFKKVKTVERFKPIFDSRSMEMSRLDRDINLEGEPYLTKGQRKEELIKAYDYDIWESTDKKEHIIKVYPAEEYDSFVECPECKFRTYQLNKQVTTKAATYSSSGTAKLTNECNFCDHVEFIRWVTLAQLVKSSSSSSSSSGGSSSSSSSGSFGGGSSSGGGAGGSW</sequence>
<feature type="compositionally biased region" description="Gly residues" evidence="1">
    <location>
        <begin position="505"/>
        <end position="520"/>
    </location>
</feature>
<evidence type="ECO:0000313" key="6">
    <source>
        <dbReference type="Proteomes" id="UP000309488"/>
    </source>
</evidence>
<feature type="compositionally biased region" description="Low complexity" evidence="1">
    <location>
        <begin position="222"/>
        <end position="232"/>
    </location>
</feature>
<feature type="region of interest" description="Disordered" evidence="1">
    <location>
        <begin position="216"/>
        <end position="243"/>
    </location>
</feature>
<feature type="chain" id="PRO_5020308535" evidence="3">
    <location>
        <begin position="20"/>
        <end position="520"/>
    </location>
</feature>
<evidence type="ECO:0000256" key="1">
    <source>
        <dbReference type="SAM" id="MobiDB-lite"/>
    </source>
</evidence>
<keyword evidence="3" id="KW-0732">Signal</keyword>
<comment type="caution">
    <text evidence="5">The sequence shown here is derived from an EMBL/GenBank/DDBJ whole genome shotgun (WGS) entry which is preliminary data.</text>
</comment>
<protein>
    <submittedName>
        <fullName evidence="5">TPM domain-containing protein</fullName>
    </submittedName>
</protein>
<feature type="domain" description="TPM" evidence="4">
    <location>
        <begin position="41"/>
        <end position="162"/>
    </location>
</feature>
<accession>A0A4V5P157</accession>
<keyword evidence="6" id="KW-1185">Reference proteome</keyword>
<dbReference type="EMBL" id="SWBR01000007">
    <property type="protein sequence ID" value="TKC04603.1"/>
    <property type="molecule type" value="Genomic_DNA"/>
</dbReference>
<gene>
    <name evidence="5" type="ORF">FA048_19260</name>
</gene>
<dbReference type="PANTHER" id="PTHR30373">
    <property type="entry name" value="UPF0603 PROTEIN YGCG"/>
    <property type="match status" value="1"/>
</dbReference>
<dbReference type="Pfam" id="PF04536">
    <property type="entry name" value="TPM_phosphatase"/>
    <property type="match status" value="1"/>
</dbReference>
<dbReference type="Gene3D" id="3.10.310.50">
    <property type="match status" value="1"/>
</dbReference>
<feature type="transmembrane region" description="Helical" evidence="2">
    <location>
        <begin position="187"/>
        <end position="205"/>
    </location>
</feature>
<keyword evidence="2" id="KW-0812">Transmembrane</keyword>
<dbReference type="AlphaFoldDB" id="A0A4V5P157"/>
<proteinExistence type="predicted"/>
<feature type="transmembrane region" description="Helical" evidence="2">
    <location>
        <begin position="338"/>
        <end position="356"/>
    </location>
</feature>
<dbReference type="InterPro" id="IPR007621">
    <property type="entry name" value="TPM_dom"/>
</dbReference>
<keyword evidence="2" id="KW-1133">Transmembrane helix</keyword>
<dbReference type="RefSeq" id="WP_136844233.1">
    <property type="nucleotide sequence ID" value="NZ_SWBR01000007.1"/>
</dbReference>
<feature type="signal peptide" evidence="3">
    <location>
        <begin position="1"/>
        <end position="19"/>
    </location>
</feature>
<name>A0A4V5P157_9SPHI</name>
<keyword evidence="2" id="KW-0472">Membrane</keyword>
<evidence type="ECO:0000259" key="4">
    <source>
        <dbReference type="Pfam" id="PF04536"/>
    </source>
</evidence>
<feature type="transmembrane region" description="Helical" evidence="2">
    <location>
        <begin position="257"/>
        <end position="280"/>
    </location>
</feature>
<reference evidence="5 6" key="1">
    <citation type="submission" date="2019-04" db="EMBL/GenBank/DDBJ databases">
        <title>Pedobacter sp. RP-3-22 sp. nov., isolated from Arctic soil.</title>
        <authorList>
            <person name="Dahal R.H."/>
            <person name="Kim D.-U."/>
        </authorList>
    </citation>
    <scope>NUCLEOTIDE SEQUENCE [LARGE SCALE GENOMIC DNA]</scope>
    <source>
        <strain evidence="5 6">RP-3-22</strain>
    </source>
</reference>
<dbReference type="OrthoDB" id="9810918at2"/>
<organism evidence="5 6">
    <name type="scientific">Pedobacter polaris</name>
    <dbReference type="NCBI Taxonomy" id="2571273"/>
    <lineage>
        <taxon>Bacteria</taxon>
        <taxon>Pseudomonadati</taxon>
        <taxon>Bacteroidota</taxon>
        <taxon>Sphingobacteriia</taxon>
        <taxon>Sphingobacteriales</taxon>
        <taxon>Sphingobacteriaceae</taxon>
        <taxon>Pedobacter</taxon>
    </lineage>
</organism>
<dbReference type="Proteomes" id="UP000309488">
    <property type="component" value="Unassembled WGS sequence"/>
</dbReference>